<reference evidence="2 4" key="2">
    <citation type="journal article" date="2013" name="Nature">
        <title>Insights into bilaterian evolution from three spiralian genomes.</title>
        <authorList>
            <person name="Simakov O."/>
            <person name="Marletaz F."/>
            <person name="Cho S.J."/>
            <person name="Edsinger-Gonzales E."/>
            <person name="Havlak P."/>
            <person name="Hellsten U."/>
            <person name="Kuo D.H."/>
            <person name="Larsson T."/>
            <person name="Lv J."/>
            <person name="Arendt D."/>
            <person name="Savage R."/>
            <person name="Osoegawa K."/>
            <person name="de Jong P."/>
            <person name="Grimwood J."/>
            <person name="Chapman J.A."/>
            <person name="Shapiro H."/>
            <person name="Aerts A."/>
            <person name="Otillar R.P."/>
            <person name="Terry A.Y."/>
            <person name="Boore J.L."/>
            <person name="Grigoriev I.V."/>
            <person name="Lindberg D.R."/>
            <person name="Seaver E.C."/>
            <person name="Weisblat D.A."/>
            <person name="Putnam N.H."/>
            <person name="Rokhsar D.S."/>
        </authorList>
    </citation>
    <scope>NUCLEOTIDE SEQUENCE</scope>
    <source>
        <strain evidence="2 4">I ESC-2004</strain>
    </source>
</reference>
<dbReference type="PANTHER" id="PTHR33480">
    <property type="entry name" value="SET DOMAIN-CONTAINING PROTEIN-RELATED"/>
    <property type="match status" value="1"/>
</dbReference>
<protein>
    <submittedName>
        <fullName evidence="2 3">Uncharacterized protein</fullName>
    </submittedName>
</protein>
<dbReference type="Proteomes" id="UP000014760">
    <property type="component" value="Unassembled WGS sequence"/>
</dbReference>
<organism evidence="2">
    <name type="scientific">Capitella teleta</name>
    <name type="common">Polychaete worm</name>
    <dbReference type="NCBI Taxonomy" id="283909"/>
    <lineage>
        <taxon>Eukaryota</taxon>
        <taxon>Metazoa</taxon>
        <taxon>Spiralia</taxon>
        <taxon>Lophotrochozoa</taxon>
        <taxon>Annelida</taxon>
        <taxon>Polychaeta</taxon>
        <taxon>Sedentaria</taxon>
        <taxon>Scolecida</taxon>
        <taxon>Capitellidae</taxon>
        <taxon>Capitella</taxon>
    </lineage>
</organism>
<keyword evidence="4" id="KW-1185">Reference proteome</keyword>
<dbReference type="HOGENOM" id="CLU_415766_0_0_1"/>
<dbReference type="AlphaFoldDB" id="R7VKV3"/>
<feature type="compositionally biased region" description="Basic and acidic residues" evidence="1">
    <location>
        <begin position="538"/>
        <end position="551"/>
    </location>
</feature>
<feature type="region of interest" description="Disordered" evidence="1">
    <location>
        <begin position="526"/>
        <end position="566"/>
    </location>
</feature>
<dbReference type="OMA" id="YLHCINC"/>
<evidence type="ECO:0000256" key="1">
    <source>
        <dbReference type="SAM" id="MobiDB-lite"/>
    </source>
</evidence>
<dbReference type="EnsemblMetazoa" id="CapteT217116">
    <property type="protein sequence ID" value="CapteP217116"/>
    <property type="gene ID" value="CapteG217116"/>
</dbReference>
<reference evidence="4" key="1">
    <citation type="submission" date="2012-12" db="EMBL/GenBank/DDBJ databases">
        <authorList>
            <person name="Hellsten U."/>
            <person name="Grimwood J."/>
            <person name="Chapman J.A."/>
            <person name="Shapiro H."/>
            <person name="Aerts A."/>
            <person name="Otillar R.P."/>
            <person name="Terry A.Y."/>
            <person name="Boore J.L."/>
            <person name="Simakov O."/>
            <person name="Marletaz F."/>
            <person name="Cho S.-J."/>
            <person name="Edsinger-Gonzales E."/>
            <person name="Havlak P."/>
            <person name="Kuo D.-H."/>
            <person name="Larsson T."/>
            <person name="Lv J."/>
            <person name="Arendt D."/>
            <person name="Savage R."/>
            <person name="Osoegawa K."/>
            <person name="de Jong P."/>
            <person name="Lindberg D.R."/>
            <person name="Seaver E.C."/>
            <person name="Weisblat D.A."/>
            <person name="Putnam N.H."/>
            <person name="Grigoriev I.V."/>
            <person name="Rokhsar D.S."/>
        </authorList>
    </citation>
    <scope>NUCLEOTIDE SEQUENCE</scope>
    <source>
        <strain evidence="4">I ESC-2004</strain>
    </source>
</reference>
<gene>
    <name evidence="2" type="ORF">CAPTEDRAFT_217116</name>
</gene>
<dbReference type="OrthoDB" id="10059338at2759"/>
<sequence>MRRLNLLANEGNYKHNIEALKNGRCDIIVARRHGVDKALKENEHLDFIPCEHCLKFVKKYHIWHHLRNCHEVQAESPDDQVLKNALRKGRSLLSSLLMNEAPQAESLLTRMHNGPVKQCAQTDSLIMRYASLIIEALGKKWIKNQMTCIVSAKGSTKQLAFSEVSPALNLAKKIGNLIGHLIVIKLGFELRKTPFDNAAYEATIRFQRIFDAEWRHRINAPATRKLQTANREKVAVIPLTEDLVTLNKHFIKTMKECFIALQQLPDMSTWQKMSRYTMCRLLIFNKRRRAEVKDMLVQSYLKRPKWADDSNQEIRMALSDLDKLLVQRMDLYVARGKSVKNNDAFILLPPDCRQALDLLIKTREVVGISKDNPFIFARQFASSALSGNNELSELAQQCPGIKEPQRISSTALRKYTATVSQVMDLKGSELGMLARHLGHDPKTHKEYYRLTSSTVELSKVSKLLLALEKGEVNQWRGRRLEDITLDELPDVYDDDEEQDGLELDADPASACCQLDEQSMQLPDAYNEDEEHDSTQSTHDNDGLETDAHHSDSCQLDEQMEPDKPQQPMKAKICARYKWSVGETDILMKEYESFINLPSGNRLPGKATVLAFIARVGWKNILYYTIRNKLAICSDLNERSPRSTPQLLSFLYWTFSSFTLD</sequence>
<reference evidence="3" key="3">
    <citation type="submission" date="2015-06" db="UniProtKB">
        <authorList>
            <consortium name="EnsemblMetazoa"/>
        </authorList>
    </citation>
    <scope>IDENTIFICATION</scope>
</reference>
<evidence type="ECO:0000313" key="2">
    <source>
        <dbReference type="EMBL" id="ELU17095.1"/>
    </source>
</evidence>
<evidence type="ECO:0000313" key="4">
    <source>
        <dbReference type="Proteomes" id="UP000014760"/>
    </source>
</evidence>
<name>R7VKV3_CAPTE</name>
<dbReference type="PANTHER" id="PTHR33480:SF4">
    <property type="entry name" value="PX DOMAIN-CONTAINING PROTEIN"/>
    <property type="match status" value="1"/>
</dbReference>
<dbReference type="EMBL" id="AMQN01004117">
    <property type="status" value="NOT_ANNOTATED_CDS"/>
    <property type="molecule type" value="Genomic_DNA"/>
</dbReference>
<accession>R7VKV3</accession>
<proteinExistence type="predicted"/>
<dbReference type="EMBL" id="KB292699">
    <property type="protein sequence ID" value="ELU17095.1"/>
    <property type="molecule type" value="Genomic_DNA"/>
</dbReference>
<evidence type="ECO:0000313" key="3">
    <source>
        <dbReference type="EnsemblMetazoa" id="CapteP217116"/>
    </source>
</evidence>